<protein>
    <submittedName>
        <fullName evidence="1">Uncharacterized protein</fullName>
    </submittedName>
</protein>
<evidence type="ECO:0000313" key="1">
    <source>
        <dbReference type="EnsemblPlants" id="AVESA.00010b.r2.5DG0966470.1.CDS"/>
    </source>
</evidence>
<dbReference type="EnsemblPlants" id="AVESA.00010b.r2.5DG0966470.1">
    <property type="protein sequence ID" value="AVESA.00010b.r2.5DG0966470.1.CDS"/>
    <property type="gene ID" value="AVESA.00010b.r2.5DG0966470"/>
</dbReference>
<organism evidence="1 2">
    <name type="scientific">Avena sativa</name>
    <name type="common">Oat</name>
    <dbReference type="NCBI Taxonomy" id="4498"/>
    <lineage>
        <taxon>Eukaryota</taxon>
        <taxon>Viridiplantae</taxon>
        <taxon>Streptophyta</taxon>
        <taxon>Embryophyta</taxon>
        <taxon>Tracheophyta</taxon>
        <taxon>Spermatophyta</taxon>
        <taxon>Magnoliopsida</taxon>
        <taxon>Liliopsida</taxon>
        <taxon>Poales</taxon>
        <taxon>Poaceae</taxon>
        <taxon>BOP clade</taxon>
        <taxon>Pooideae</taxon>
        <taxon>Poodae</taxon>
        <taxon>Poeae</taxon>
        <taxon>Poeae Chloroplast Group 1 (Aveneae type)</taxon>
        <taxon>Aveninae</taxon>
        <taxon>Avena</taxon>
    </lineage>
</organism>
<keyword evidence="2" id="KW-1185">Reference proteome</keyword>
<sequence>MAKTKQGKRDVDSYTIRGTTKVVQVGDCVLMRPSDTDKQPYVARVESLESDGRGGASGCGAGGTTVRRSPRAADDNSTGPRSSSSPTTSTRRARTPSRASASSTPSRTTPSSTTSARKTSSADSSTRRPPARSPLTVLPCTASVRCRTTLMISWCSVRDAKTGSIQPVWK</sequence>
<reference evidence="1" key="2">
    <citation type="submission" date="2025-09" db="UniProtKB">
        <authorList>
            <consortium name="EnsemblPlants"/>
        </authorList>
    </citation>
    <scope>IDENTIFICATION</scope>
</reference>
<reference evidence="1" key="1">
    <citation type="submission" date="2021-05" db="EMBL/GenBank/DDBJ databases">
        <authorList>
            <person name="Scholz U."/>
            <person name="Mascher M."/>
            <person name="Fiebig A."/>
        </authorList>
    </citation>
    <scope>NUCLEOTIDE SEQUENCE [LARGE SCALE GENOMIC DNA]</scope>
</reference>
<evidence type="ECO:0000313" key="2">
    <source>
        <dbReference type="Proteomes" id="UP001732700"/>
    </source>
</evidence>
<name>A0ACD5YG16_AVESA</name>
<proteinExistence type="predicted"/>
<accession>A0ACD5YG16</accession>
<dbReference type="Proteomes" id="UP001732700">
    <property type="component" value="Chromosome 5D"/>
</dbReference>